<evidence type="ECO:0000313" key="2">
    <source>
        <dbReference type="Proteomes" id="UP001610818"/>
    </source>
</evidence>
<sequence length="158" mass="17334">MDGHERNALTEQECRELLASAPAAHLSAVHRGRPYIELVDLIHFDGELVALLPDDSDIARALSTVISPRRLVAMQTDDLTEAHRWVRSVTVVARPRWIVGVEGLRACRRAAAACGLYAPLDAWFLALTHPALSGHRTARRAGHLRLATTQAPKNAVAR</sequence>
<dbReference type="InterPro" id="IPR012349">
    <property type="entry name" value="Split_barrel_FMN-bd"/>
</dbReference>
<accession>A0ABW7QPT8</accession>
<reference evidence="1 2" key="1">
    <citation type="submission" date="2024-10" db="EMBL/GenBank/DDBJ databases">
        <title>The Natural Products Discovery Center: Release of the First 8490 Sequenced Strains for Exploring Actinobacteria Biosynthetic Diversity.</title>
        <authorList>
            <person name="Kalkreuter E."/>
            <person name="Kautsar S.A."/>
            <person name="Yang D."/>
            <person name="Bader C.D."/>
            <person name="Teijaro C.N."/>
            <person name="Fluegel L."/>
            <person name="Davis C.M."/>
            <person name="Simpson J.R."/>
            <person name="Lauterbach L."/>
            <person name="Steele A.D."/>
            <person name="Gui C."/>
            <person name="Meng S."/>
            <person name="Li G."/>
            <person name="Viehrig K."/>
            <person name="Ye F."/>
            <person name="Su P."/>
            <person name="Kiefer A.F."/>
            <person name="Nichols A."/>
            <person name="Cepeda A.J."/>
            <person name="Yan W."/>
            <person name="Fan B."/>
            <person name="Jiang Y."/>
            <person name="Adhikari A."/>
            <person name="Zheng C.-J."/>
            <person name="Schuster L."/>
            <person name="Cowan T.M."/>
            <person name="Smanski M.J."/>
            <person name="Chevrette M.G."/>
            <person name="De Carvalho L.P.S."/>
            <person name="Shen B."/>
        </authorList>
    </citation>
    <scope>NUCLEOTIDE SEQUENCE [LARGE SCALE GENOMIC DNA]</scope>
    <source>
        <strain evidence="1 2">NPDC017990</strain>
    </source>
</reference>
<name>A0ABW7QPT8_9ACTN</name>
<dbReference type="SUPFAM" id="SSF50475">
    <property type="entry name" value="FMN-binding split barrel"/>
    <property type="match status" value="1"/>
</dbReference>
<protein>
    <submittedName>
        <fullName evidence="1">Uncharacterized protein</fullName>
    </submittedName>
</protein>
<comment type="caution">
    <text evidence="1">The sequence shown here is derived from an EMBL/GenBank/DDBJ whole genome shotgun (WGS) entry which is preliminary data.</text>
</comment>
<dbReference type="Gene3D" id="2.30.110.10">
    <property type="entry name" value="Electron Transport, Fmn-binding Protein, Chain A"/>
    <property type="match status" value="1"/>
</dbReference>
<keyword evidence="2" id="KW-1185">Reference proteome</keyword>
<gene>
    <name evidence="1" type="ORF">ACH4F9_18535</name>
</gene>
<dbReference type="EMBL" id="JBIRGQ010000003">
    <property type="protein sequence ID" value="MFH8547001.1"/>
    <property type="molecule type" value="Genomic_DNA"/>
</dbReference>
<organism evidence="1 2">
    <name type="scientific">Streptomyces longisporoflavus</name>
    <dbReference type="NCBI Taxonomy" id="28044"/>
    <lineage>
        <taxon>Bacteria</taxon>
        <taxon>Bacillati</taxon>
        <taxon>Actinomycetota</taxon>
        <taxon>Actinomycetes</taxon>
        <taxon>Kitasatosporales</taxon>
        <taxon>Streptomycetaceae</taxon>
        <taxon>Streptomyces</taxon>
    </lineage>
</organism>
<dbReference type="RefSeq" id="WP_397712846.1">
    <property type="nucleotide sequence ID" value="NZ_JBIRGN010000003.1"/>
</dbReference>
<dbReference type="Proteomes" id="UP001610818">
    <property type="component" value="Unassembled WGS sequence"/>
</dbReference>
<evidence type="ECO:0000313" key="1">
    <source>
        <dbReference type="EMBL" id="MFH8547001.1"/>
    </source>
</evidence>
<proteinExistence type="predicted"/>